<dbReference type="AlphaFoldDB" id="A0A5C3NBC3"/>
<reference evidence="1 2" key="1">
    <citation type="journal article" date="2019" name="Nat. Ecol. Evol.">
        <title>Megaphylogeny resolves global patterns of mushroom evolution.</title>
        <authorList>
            <person name="Varga T."/>
            <person name="Krizsan K."/>
            <person name="Foldi C."/>
            <person name="Dima B."/>
            <person name="Sanchez-Garcia M."/>
            <person name="Sanchez-Ramirez S."/>
            <person name="Szollosi G.J."/>
            <person name="Szarkandi J.G."/>
            <person name="Papp V."/>
            <person name="Albert L."/>
            <person name="Andreopoulos W."/>
            <person name="Angelini C."/>
            <person name="Antonin V."/>
            <person name="Barry K.W."/>
            <person name="Bougher N.L."/>
            <person name="Buchanan P."/>
            <person name="Buyck B."/>
            <person name="Bense V."/>
            <person name="Catcheside P."/>
            <person name="Chovatia M."/>
            <person name="Cooper J."/>
            <person name="Damon W."/>
            <person name="Desjardin D."/>
            <person name="Finy P."/>
            <person name="Geml J."/>
            <person name="Haridas S."/>
            <person name="Hughes K."/>
            <person name="Justo A."/>
            <person name="Karasinski D."/>
            <person name="Kautmanova I."/>
            <person name="Kiss B."/>
            <person name="Kocsube S."/>
            <person name="Kotiranta H."/>
            <person name="LaButti K.M."/>
            <person name="Lechner B.E."/>
            <person name="Liimatainen K."/>
            <person name="Lipzen A."/>
            <person name="Lukacs Z."/>
            <person name="Mihaltcheva S."/>
            <person name="Morgado L.N."/>
            <person name="Niskanen T."/>
            <person name="Noordeloos M.E."/>
            <person name="Ohm R.A."/>
            <person name="Ortiz-Santana B."/>
            <person name="Ovrebo C."/>
            <person name="Racz N."/>
            <person name="Riley R."/>
            <person name="Savchenko A."/>
            <person name="Shiryaev A."/>
            <person name="Soop K."/>
            <person name="Spirin V."/>
            <person name="Szebenyi C."/>
            <person name="Tomsovsky M."/>
            <person name="Tulloss R.E."/>
            <person name="Uehling J."/>
            <person name="Grigoriev I.V."/>
            <person name="Vagvolgyi C."/>
            <person name="Papp T."/>
            <person name="Martin F.M."/>
            <person name="Miettinen O."/>
            <person name="Hibbett D.S."/>
            <person name="Nagy L.G."/>
        </authorList>
    </citation>
    <scope>NUCLEOTIDE SEQUENCE [LARGE SCALE GENOMIC DNA]</scope>
    <source>
        <strain evidence="1 2">OMC1185</strain>
    </source>
</reference>
<protein>
    <submittedName>
        <fullName evidence="1">Uncharacterized protein</fullName>
    </submittedName>
</protein>
<dbReference type="PANTHER" id="PTHR40257:SF1">
    <property type="entry name" value="DUF1330 DOMAIN-CONTAINING PROTEIN"/>
    <property type="match status" value="1"/>
</dbReference>
<dbReference type="Proteomes" id="UP000305948">
    <property type="component" value="Unassembled WGS sequence"/>
</dbReference>
<dbReference type="OrthoDB" id="265717at2759"/>
<evidence type="ECO:0000313" key="2">
    <source>
        <dbReference type="Proteomes" id="UP000305948"/>
    </source>
</evidence>
<sequence length="270" mass="29835">MPICTLHLLSLSCPVSQFIDQLVQDSALRPIVVANVHRWVITPSISSELLRKEWHIVLLLPGQVGLVETEVAELLAAEWKVEVGVPSRLLSDFGKRNQELLHPVPGSIPPLTGALEKRHGQAPDSAQDLELSDELLHWIEKFQKSGGAQAVTMLNLLAFNEGMKSEYIKYGKAFAKSVGSRRGGSAKLVGNVISPSSQQSSDGYVTDREKLWDEFAMAHYPSIAHFADMIASEDYQEVNHKHRLPSLKDTMILCTTDLQLPSDPHTSAKL</sequence>
<name>A0A5C3NBC3_9AGAM</name>
<evidence type="ECO:0000313" key="1">
    <source>
        <dbReference type="EMBL" id="TFK54600.1"/>
    </source>
</evidence>
<proteinExistence type="predicted"/>
<dbReference type="Gene3D" id="3.30.70.100">
    <property type="match status" value="1"/>
</dbReference>
<gene>
    <name evidence="1" type="ORF">OE88DRAFT_1652989</name>
</gene>
<keyword evidence="2" id="KW-1185">Reference proteome</keyword>
<organism evidence="1 2">
    <name type="scientific">Heliocybe sulcata</name>
    <dbReference type="NCBI Taxonomy" id="5364"/>
    <lineage>
        <taxon>Eukaryota</taxon>
        <taxon>Fungi</taxon>
        <taxon>Dikarya</taxon>
        <taxon>Basidiomycota</taxon>
        <taxon>Agaricomycotina</taxon>
        <taxon>Agaricomycetes</taxon>
        <taxon>Gloeophyllales</taxon>
        <taxon>Gloeophyllaceae</taxon>
        <taxon>Heliocybe</taxon>
    </lineage>
</organism>
<accession>A0A5C3NBC3</accession>
<dbReference type="EMBL" id="ML213505">
    <property type="protein sequence ID" value="TFK54600.1"/>
    <property type="molecule type" value="Genomic_DNA"/>
</dbReference>
<dbReference type="PANTHER" id="PTHR40257">
    <property type="match status" value="1"/>
</dbReference>